<dbReference type="HAMAP" id="MF_00757">
    <property type="entry name" value="RNase_P_4"/>
    <property type="match status" value="1"/>
</dbReference>
<gene>
    <name evidence="9" type="ORF">KUF71_024504</name>
</gene>
<accession>A0AAE1H623</accession>
<dbReference type="GO" id="GO:0016787">
    <property type="term" value="F:hydrolase activity"/>
    <property type="evidence" value="ECO:0007669"/>
    <property type="project" value="UniProtKB-KW"/>
</dbReference>
<evidence type="ECO:0000256" key="5">
    <source>
        <dbReference type="ARBA" id="ARBA00022759"/>
    </source>
</evidence>
<evidence type="ECO:0000313" key="10">
    <source>
        <dbReference type="Proteomes" id="UP001219518"/>
    </source>
</evidence>
<reference evidence="9" key="2">
    <citation type="journal article" date="2023" name="BMC Genomics">
        <title>Pest status, molecular evolution, and epigenetic factors derived from the genome assembly of Frankliniella fusca, a thysanopteran phytovirus vector.</title>
        <authorList>
            <person name="Catto M.A."/>
            <person name="Labadie P.E."/>
            <person name="Jacobson A.L."/>
            <person name="Kennedy G.G."/>
            <person name="Srinivasan R."/>
            <person name="Hunt B.G."/>
        </authorList>
    </citation>
    <scope>NUCLEOTIDE SEQUENCE</scope>
    <source>
        <strain evidence="9">PL_HMW_Pooled</strain>
    </source>
</reference>
<keyword evidence="6" id="KW-0378">Hydrolase</keyword>
<evidence type="ECO:0000313" key="9">
    <source>
        <dbReference type="EMBL" id="KAK3915204.1"/>
    </source>
</evidence>
<dbReference type="PANTHER" id="PTHR14742:SF0">
    <property type="entry name" value="RIBONUCLEASE P PROTEIN SUBUNIT P21"/>
    <property type="match status" value="1"/>
</dbReference>
<feature type="non-terminal residue" evidence="9">
    <location>
        <position position="1"/>
    </location>
</feature>
<protein>
    <submittedName>
        <fullName evidence="9">Ribonuclease P protein subunit p21</fullName>
    </submittedName>
</protein>
<dbReference type="InterPro" id="IPR016432">
    <property type="entry name" value="RNP4"/>
</dbReference>
<proteinExistence type="inferred from homology"/>
<keyword evidence="1" id="KW-0963">Cytoplasm</keyword>
<keyword evidence="10" id="KW-1185">Reference proteome</keyword>
<comment type="similarity">
    <text evidence="8">Belongs to the eukaryotic/archaeal RNase P protein component 4 family.</text>
</comment>
<dbReference type="Pfam" id="PF04032">
    <property type="entry name" value="Rpr2"/>
    <property type="match status" value="1"/>
</dbReference>
<dbReference type="PANTHER" id="PTHR14742">
    <property type="entry name" value="RIBONUCLEASE P SUBUNIT P21"/>
    <property type="match status" value="1"/>
</dbReference>
<dbReference type="Gene3D" id="6.20.50.20">
    <property type="match status" value="1"/>
</dbReference>
<keyword evidence="3" id="KW-0540">Nuclease</keyword>
<dbReference type="GO" id="GO:0005655">
    <property type="term" value="C:nucleolar ribonuclease P complex"/>
    <property type="evidence" value="ECO:0007669"/>
    <property type="project" value="TreeGrafter"/>
</dbReference>
<dbReference type="InterPro" id="IPR007175">
    <property type="entry name" value="Rpr2/Snm1/Rpp21"/>
</dbReference>
<dbReference type="AlphaFoldDB" id="A0AAE1H623"/>
<evidence type="ECO:0000256" key="6">
    <source>
        <dbReference type="ARBA" id="ARBA00022801"/>
    </source>
</evidence>
<evidence type="ECO:0000256" key="7">
    <source>
        <dbReference type="ARBA" id="ARBA00022833"/>
    </source>
</evidence>
<keyword evidence="2" id="KW-0819">tRNA processing</keyword>
<organism evidence="9 10">
    <name type="scientific">Frankliniella fusca</name>
    <dbReference type="NCBI Taxonomy" id="407009"/>
    <lineage>
        <taxon>Eukaryota</taxon>
        <taxon>Metazoa</taxon>
        <taxon>Ecdysozoa</taxon>
        <taxon>Arthropoda</taxon>
        <taxon>Hexapoda</taxon>
        <taxon>Insecta</taxon>
        <taxon>Pterygota</taxon>
        <taxon>Neoptera</taxon>
        <taxon>Paraneoptera</taxon>
        <taxon>Thysanoptera</taxon>
        <taxon>Terebrantia</taxon>
        <taxon>Thripoidea</taxon>
        <taxon>Thripidae</taxon>
        <taxon>Frankliniella</taxon>
    </lineage>
</organism>
<evidence type="ECO:0000256" key="1">
    <source>
        <dbReference type="ARBA" id="ARBA00022490"/>
    </source>
</evidence>
<dbReference type="Proteomes" id="UP001219518">
    <property type="component" value="Unassembled WGS sequence"/>
</dbReference>
<dbReference type="GO" id="GO:0001682">
    <property type="term" value="P:tRNA 5'-leader removal"/>
    <property type="evidence" value="ECO:0007669"/>
    <property type="project" value="InterPro"/>
</dbReference>
<keyword evidence="7" id="KW-0862">Zinc</keyword>
<dbReference type="EMBL" id="JAHWGI010000410">
    <property type="protein sequence ID" value="KAK3915204.1"/>
    <property type="molecule type" value="Genomic_DNA"/>
</dbReference>
<sequence>IFNFQVKMKSKSGGKLFQGKESFQRMNFLYQAAHVATQSSIDGDVAAYYGNSMLQTAQKSVLKIEPEVKRDICKGCGNLLKPGISVKVRIRSGNVIWTCLLCGTVKRFPTKRGYKIWIEKKEACLEVIEIPNSSEDRNEPTSEKKKVKVPVSISSCLEDKSEDKYQKSTATFKDNT</sequence>
<evidence type="ECO:0000256" key="8">
    <source>
        <dbReference type="ARBA" id="ARBA00038402"/>
    </source>
</evidence>
<evidence type="ECO:0000256" key="4">
    <source>
        <dbReference type="ARBA" id="ARBA00022723"/>
    </source>
</evidence>
<name>A0AAE1H623_9NEOP</name>
<keyword evidence="5" id="KW-0255">Endonuclease</keyword>
<dbReference type="GO" id="GO:0004519">
    <property type="term" value="F:endonuclease activity"/>
    <property type="evidence" value="ECO:0007669"/>
    <property type="project" value="UniProtKB-KW"/>
</dbReference>
<reference evidence="9" key="1">
    <citation type="submission" date="2021-07" db="EMBL/GenBank/DDBJ databases">
        <authorList>
            <person name="Catto M.A."/>
            <person name="Jacobson A."/>
            <person name="Kennedy G."/>
            <person name="Labadie P."/>
            <person name="Hunt B.G."/>
            <person name="Srinivasan R."/>
        </authorList>
    </citation>
    <scope>NUCLEOTIDE SEQUENCE</scope>
    <source>
        <strain evidence="9">PL_HMW_Pooled</strain>
        <tissue evidence="9">Head</tissue>
    </source>
</reference>
<evidence type="ECO:0000256" key="3">
    <source>
        <dbReference type="ARBA" id="ARBA00022722"/>
    </source>
</evidence>
<dbReference type="GO" id="GO:0046872">
    <property type="term" value="F:metal ion binding"/>
    <property type="evidence" value="ECO:0007669"/>
    <property type="project" value="UniProtKB-KW"/>
</dbReference>
<comment type="caution">
    <text evidence="9">The sequence shown here is derived from an EMBL/GenBank/DDBJ whole genome shotgun (WGS) entry which is preliminary data.</text>
</comment>
<evidence type="ECO:0000256" key="2">
    <source>
        <dbReference type="ARBA" id="ARBA00022694"/>
    </source>
</evidence>
<keyword evidence="4" id="KW-0479">Metal-binding</keyword>